<keyword evidence="1" id="KW-0812">Transmembrane</keyword>
<dbReference type="EMBL" id="JANAVB010015398">
    <property type="protein sequence ID" value="KAJ6833168.1"/>
    <property type="molecule type" value="Genomic_DNA"/>
</dbReference>
<dbReference type="Proteomes" id="UP001140949">
    <property type="component" value="Unassembled WGS sequence"/>
</dbReference>
<keyword evidence="1" id="KW-1133">Transmembrane helix</keyword>
<sequence length="70" mass="8122">MHAVNRGMLWIWLGMCSDMVCYFLFYFCSVGGFCFVVTSDGCLWFGYLSGMEITDMGCVLYGWIMLWLDK</sequence>
<evidence type="ECO:0000256" key="1">
    <source>
        <dbReference type="SAM" id="Phobius"/>
    </source>
</evidence>
<keyword evidence="1" id="KW-0472">Membrane</keyword>
<feature type="transmembrane region" description="Helical" evidence="1">
    <location>
        <begin position="44"/>
        <end position="68"/>
    </location>
</feature>
<proteinExistence type="predicted"/>
<comment type="caution">
    <text evidence="2">The sequence shown here is derived from an EMBL/GenBank/DDBJ whole genome shotgun (WGS) entry which is preliminary data.</text>
</comment>
<organism evidence="2 3">
    <name type="scientific">Iris pallida</name>
    <name type="common">Sweet iris</name>
    <dbReference type="NCBI Taxonomy" id="29817"/>
    <lineage>
        <taxon>Eukaryota</taxon>
        <taxon>Viridiplantae</taxon>
        <taxon>Streptophyta</taxon>
        <taxon>Embryophyta</taxon>
        <taxon>Tracheophyta</taxon>
        <taxon>Spermatophyta</taxon>
        <taxon>Magnoliopsida</taxon>
        <taxon>Liliopsida</taxon>
        <taxon>Asparagales</taxon>
        <taxon>Iridaceae</taxon>
        <taxon>Iridoideae</taxon>
        <taxon>Irideae</taxon>
        <taxon>Iris</taxon>
    </lineage>
</organism>
<keyword evidence="3" id="KW-1185">Reference proteome</keyword>
<evidence type="ECO:0000313" key="3">
    <source>
        <dbReference type="Proteomes" id="UP001140949"/>
    </source>
</evidence>
<accession>A0AAX6GXW6</accession>
<dbReference type="AlphaFoldDB" id="A0AAX6GXW6"/>
<protein>
    <submittedName>
        <fullName evidence="2">E3 ubiquitin-protein ligase CCNB1IP1-like protein isoform X1</fullName>
    </submittedName>
</protein>
<name>A0AAX6GXW6_IRIPA</name>
<reference evidence="2" key="1">
    <citation type="journal article" date="2023" name="GigaByte">
        <title>Genome assembly of the bearded iris, Iris pallida Lam.</title>
        <authorList>
            <person name="Bruccoleri R.E."/>
            <person name="Oakeley E.J."/>
            <person name="Faust A.M.E."/>
            <person name="Altorfer M."/>
            <person name="Dessus-Babus S."/>
            <person name="Burckhardt D."/>
            <person name="Oertli M."/>
            <person name="Naumann U."/>
            <person name="Petersen F."/>
            <person name="Wong J."/>
        </authorList>
    </citation>
    <scope>NUCLEOTIDE SEQUENCE</scope>
    <source>
        <strain evidence="2">GSM-AAB239-AS_SAM_17_03QT</strain>
    </source>
</reference>
<gene>
    <name evidence="2" type="ORF">M6B38_341085</name>
</gene>
<feature type="transmembrane region" description="Helical" evidence="1">
    <location>
        <begin position="20"/>
        <end position="38"/>
    </location>
</feature>
<evidence type="ECO:0000313" key="2">
    <source>
        <dbReference type="EMBL" id="KAJ6833168.1"/>
    </source>
</evidence>
<reference evidence="2" key="2">
    <citation type="submission" date="2023-04" db="EMBL/GenBank/DDBJ databases">
        <authorList>
            <person name="Bruccoleri R.E."/>
            <person name="Oakeley E.J."/>
            <person name="Faust A.-M."/>
            <person name="Dessus-Babus S."/>
            <person name="Altorfer M."/>
            <person name="Burckhardt D."/>
            <person name="Oertli M."/>
            <person name="Naumann U."/>
            <person name="Petersen F."/>
            <person name="Wong J."/>
        </authorList>
    </citation>
    <scope>NUCLEOTIDE SEQUENCE</scope>
    <source>
        <strain evidence="2">GSM-AAB239-AS_SAM_17_03QT</strain>
        <tissue evidence="2">Leaf</tissue>
    </source>
</reference>